<name>A0A895XSQ5_9ACTN</name>
<accession>A0A895XSQ5</accession>
<keyword evidence="3" id="KW-1185">Reference proteome</keyword>
<keyword evidence="1" id="KW-1133">Transmembrane helix</keyword>
<reference evidence="2" key="1">
    <citation type="submission" date="2021-02" db="EMBL/GenBank/DDBJ databases">
        <title>Natronoglycomyces albus gen. nov., sp. nov, a haloalkaliphilic actinobacterium from a soda solonchak soil.</title>
        <authorList>
            <person name="Sorokin D.Y."/>
            <person name="Khijniak T.V."/>
            <person name="Zakharycheva A.P."/>
            <person name="Boueva O.V."/>
            <person name="Ariskina E.V."/>
            <person name="Hahnke R.L."/>
            <person name="Bunk B."/>
            <person name="Sproer C."/>
            <person name="Schumann P."/>
            <person name="Evtushenko L.I."/>
            <person name="Kublanov I.V."/>
        </authorList>
    </citation>
    <scope>NUCLEOTIDE SEQUENCE</scope>
    <source>
        <strain evidence="2">DSM 106290</strain>
    </source>
</reference>
<feature type="transmembrane region" description="Helical" evidence="1">
    <location>
        <begin position="41"/>
        <end position="62"/>
    </location>
</feature>
<proteinExistence type="predicted"/>
<feature type="transmembrane region" description="Helical" evidence="1">
    <location>
        <begin position="74"/>
        <end position="92"/>
    </location>
</feature>
<gene>
    <name evidence="2" type="ORF">JQS30_05035</name>
</gene>
<organism evidence="2 3">
    <name type="scientific">Natronoglycomyces albus</name>
    <dbReference type="NCBI Taxonomy" id="2811108"/>
    <lineage>
        <taxon>Bacteria</taxon>
        <taxon>Bacillati</taxon>
        <taxon>Actinomycetota</taxon>
        <taxon>Actinomycetes</taxon>
        <taxon>Glycomycetales</taxon>
        <taxon>Glycomycetaceae</taxon>
        <taxon>Natronoglycomyces</taxon>
    </lineage>
</organism>
<dbReference type="RefSeq" id="WP_213172284.1">
    <property type="nucleotide sequence ID" value="NZ_CP070496.1"/>
</dbReference>
<protein>
    <submittedName>
        <fullName evidence="2">Uncharacterized protein</fullName>
    </submittedName>
</protein>
<evidence type="ECO:0000256" key="1">
    <source>
        <dbReference type="SAM" id="Phobius"/>
    </source>
</evidence>
<keyword evidence="1" id="KW-0472">Membrane</keyword>
<dbReference type="KEGG" id="nav:JQS30_05035"/>
<dbReference type="Proteomes" id="UP000662939">
    <property type="component" value="Chromosome"/>
</dbReference>
<keyword evidence="1" id="KW-0812">Transmembrane</keyword>
<evidence type="ECO:0000313" key="3">
    <source>
        <dbReference type="Proteomes" id="UP000662939"/>
    </source>
</evidence>
<dbReference type="EMBL" id="CP070496">
    <property type="protein sequence ID" value="QSB06275.1"/>
    <property type="molecule type" value="Genomic_DNA"/>
</dbReference>
<feature type="transmembrane region" description="Helical" evidence="1">
    <location>
        <begin position="6"/>
        <end position="29"/>
    </location>
</feature>
<sequence length="341" mass="37168">MSLFLPILALSLTQVLFCAITLVAVMYRFSDSAARSLANTIVRSLAVMVVVALGSLILWRWWANWFAQLGIDSSGPLAATIIVAAIVGGSACGRDTGLLSGVPLGLAPVVSTAFGIAAGVTLVELADRGHSIEQWYLVVMAACLLPMFLPKPSGRPRGVSGPKGLARLVESLTFDLIHQYRGAVVDIDVPGWTVRDFQIDDSFLGVTFEGPWESRHIVVPTQLRCDQRWEPVAVEGRSRLRQFDVPAVQGPGVLSTYDPGANLESLEIRVDDSTRMAIGQLSADMPAWEDFVKRLRIVEPLQFLRRHARAESDRQRPEVEGVADGDISVSYYDSLRGPDLV</sequence>
<feature type="transmembrane region" description="Helical" evidence="1">
    <location>
        <begin position="104"/>
        <end position="126"/>
    </location>
</feature>
<evidence type="ECO:0000313" key="2">
    <source>
        <dbReference type="EMBL" id="QSB06275.1"/>
    </source>
</evidence>
<dbReference type="AlphaFoldDB" id="A0A895XSQ5"/>